<feature type="transmembrane region" description="Helical" evidence="16">
    <location>
        <begin position="263"/>
        <end position="283"/>
    </location>
</feature>
<feature type="domain" description="CFEM" evidence="18">
    <location>
        <begin position="12"/>
        <end position="122"/>
    </location>
</feature>
<dbReference type="InterPro" id="IPR052337">
    <property type="entry name" value="SAT4-like"/>
</dbReference>
<evidence type="ECO:0000256" key="3">
    <source>
        <dbReference type="ARBA" id="ARBA00004613"/>
    </source>
</evidence>
<evidence type="ECO:0000256" key="10">
    <source>
        <dbReference type="ARBA" id="ARBA00023136"/>
    </source>
</evidence>
<evidence type="ECO:0000256" key="13">
    <source>
        <dbReference type="ARBA" id="ARBA00038359"/>
    </source>
</evidence>
<dbReference type="Proteomes" id="UP000652219">
    <property type="component" value="Unassembled WGS sequence"/>
</dbReference>
<keyword evidence="12" id="KW-0449">Lipoprotein</keyword>
<feature type="transmembrane region" description="Helical" evidence="16">
    <location>
        <begin position="225"/>
        <end position="243"/>
    </location>
</feature>
<feature type="transmembrane region" description="Helical" evidence="16">
    <location>
        <begin position="304"/>
        <end position="327"/>
    </location>
</feature>
<feature type="region of interest" description="Disordered" evidence="15">
    <location>
        <begin position="416"/>
        <end position="480"/>
    </location>
</feature>
<organism evidence="19 20">
    <name type="scientific">Colletotrichum sojae</name>
    <dbReference type="NCBI Taxonomy" id="2175907"/>
    <lineage>
        <taxon>Eukaryota</taxon>
        <taxon>Fungi</taxon>
        <taxon>Dikarya</taxon>
        <taxon>Ascomycota</taxon>
        <taxon>Pezizomycotina</taxon>
        <taxon>Sordariomycetes</taxon>
        <taxon>Hypocreomycetidae</taxon>
        <taxon>Glomerellales</taxon>
        <taxon>Glomerellaceae</taxon>
        <taxon>Colletotrichum</taxon>
        <taxon>Colletotrichum orchidearum species complex</taxon>
    </lineage>
</organism>
<dbReference type="EMBL" id="WIGN01000138">
    <property type="protein sequence ID" value="KAF6807387.1"/>
    <property type="molecule type" value="Genomic_DNA"/>
</dbReference>
<keyword evidence="5" id="KW-0964">Secreted</keyword>
<evidence type="ECO:0000256" key="9">
    <source>
        <dbReference type="ARBA" id="ARBA00022989"/>
    </source>
</evidence>
<keyword evidence="10 16" id="KW-0472">Membrane</keyword>
<keyword evidence="7 16" id="KW-0812">Transmembrane</keyword>
<dbReference type="SMART" id="SM00747">
    <property type="entry name" value="CFEM"/>
    <property type="match status" value="1"/>
</dbReference>
<sequence>MKSVLRWALVLLPWAAGTVLAQSDAGTSSSSPLDILNQIPNCAVSCVTTAFLSSGCGIDNIASCVCTNVTLLNDMSGCVQTSCEWQDQLQLSYATDDLCHAYPYSSRGLEIKLVVALLAVVTFPIIALRLLSRWMIAGKLELDDWTTLATAGILAATFGCVIASAKLGFGLHYWNVNPANAQRILQLYYAVQMLYIVVLILAKVSIVALYARVFPDRKFQIFNKLVLAFLVLHGLVFVFVIMFECAPIASIWDRTLERKCVDLNAVAMSSAILSIAEDVVILAMPMHQLSSLQLGLKKKLAVCFMFSLGSFACITSIIRLRWLILFAESFDTTWDNVDVVTWSMTEISVAMICGSLPALRPLFKKIPGFLTTIRGSTVEIKETHDRGSSHLAFRDKGAMPHSPTAPDMVIIHISNQNDPRMKPLPPTPLQPLYYHPPWRDSDGPPRTLTPSSARTPARTDVESGDYEMDLRNGVGAKPWM</sequence>
<proteinExistence type="inferred from homology"/>
<dbReference type="InterPro" id="IPR008427">
    <property type="entry name" value="Extracellular_membr_CFEM_dom"/>
</dbReference>
<dbReference type="GO" id="GO:0005576">
    <property type="term" value="C:extracellular region"/>
    <property type="evidence" value="ECO:0007669"/>
    <property type="project" value="UniProtKB-SubCell"/>
</dbReference>
<dbReference type="InterPro" id="IPR049326">
    <property type="entry name" value="Rhodopsin_dom_fungi"/>
</dbReference>
<name>A0A8H6J6H6_9PEZI</name>
<dbReference type="GO" id="GO:0098552">
    <property type="term" value="C:side of membrane"/>
    <property type="evidence" value="ECO:0007669"/>
    <property type="project" value="UniProtKB-KW"/>
</dbReference>
<feature type="transmembrane region" description="Helical" evidence="16">
    <location>
        <begin position="152"/>
        <end position="174"/>
    </location>
</feature>
<protein>
    <submittedName>
        <fullName evidence="19">Integral membrane protein</fullName>
    </submittedName>
</protein>
<evidence type="ECO:0000256" key="5">
    <source>
        <dbReference type="ARBA" id="ARBA00022525"/>
    </source>
</evidence>
<dbReference type="PANTHER" id="PTHR33048">
    <property type="entry name" value="PTH11-LIKE INTEGRAL MEMBRANE PROTEIN (AFU_ORTHOLOGUE AFUA_5G11245)"/>
    <property type="match status" value="1"/>
</dbReference>
<comment type="caution">
    <text evidence="19">The sequence shown here is derived from an EMBL/GenBank/DDBJ whole genome shotgun (WGS) entry which is preliminary data.</text>
</comment>
<keyword evidence="9 16" id="KW-1133">Transmembrane helix</keyword>
<keyword evidence="6" id="KW-0325">Glycoprotein</keyword>
<evidence type="ECO:0000256" key="15">
    <source>
        <dbReference type="SAM" id="MobiDB-lite"/>
    </source>
</evidence>
<evidence type="ECO:0000256" key="16">
    <source>
        <dbReference type="SAM" id="Phobius"/>
    </source>
</evidence>
<comment type="caution">
    <text evidence="14">Lacks conserved residue(s) required for the propagation of feature annotation.</text>
</comment>
<dbReference type="Pfam" id="PF20684">
    <property type="entry name" value="Fung_rhodopsin"/>
    <property type="match status" value="1"/>
</dbReference>
<evidence type="ECO:0000256" key="14">
    <source>
        <dbReference type="PROSITE-ProRule" id="PRU01356"/>
    </source>
</evidence>
<feature type="chain" id="PRO_5034060166" evidence="17">
    <location>
        <begin position="22"/>
        <end position="480"/>
    </location>
</feature>
<evidence type="ECO:0000256" key="1">
    <source>
        <dbReference type="ARBA" id="ARBA00004141"/>
    </source>
</evidence>
<evidence type="ECO:0000256" key="12">
    <source>
        <dbReference type="ARBA" id="ARBA00023288"/>
    </source>
</evidence>
<gene>
    <name evidence="19" type="ORF">CSOJ01_08193</name>
</gene>
<keyword evidence="11 14" id="KW-1015">Disulfide bond</keyword>
<evidence type="ECO:0000256" key="4">
    <source>
        <dbReference type="ARBA" id="ARBA00010031"/>
    </source>
</evidence>
<feature type="transmembrane region" description="Helical" evidence="16">
    <location>
        <begin position="111"/>
        <end position="131"/>
    </location>
</feature>
<accession>A0A8H6J6H6</accession>
<evidence type="ECO:0000256" key="11">
    <source>
        <dbReference type="ARBA" id="ARBA00023157"/>
    </source>
</evidence>
<dbReference type="AlphaFoldDB" id="A0A8H6J6H6"/>
<feature type="transmembrane region" description="Helical" evidence="16">
    <location>
        <begin position="194"/>
        <end position="213"/>
    </location>
</feature>
<comment type="subcellular location">
    <subcellularLocation>
        <location evidence="2">Membrane</location>
        <topology evidence="2">Lipid-anchor</topology>
        <topology evidence="2">GPI-anchor</topology>
    </subcellularLocation>
    <subcellularLocation>
        <location evidence="1">Membrane</location>
        <topology evidence="1">Multi-pass membrane protein</topology>
    </subcellularLocation>
    <subcellularLocation>
        <location evidence="3">Secreted</location>
    </subcellularLocation>
</comment>
<keyword evidence="6" id="KW-0336">GPI-anchor</keyword>
<comment type="similarity">
    <text evidence="4">Belongs to the RBT5 family.</text>
</comment>
<evidence type="ECO:0000256" key="2">
    <source>
        <dbReference type="ARBA" id="ARBA00004589"/>
    </source>
</evidence>
<comment type="similarity">
    <text evidence="13">Belongs to the SAT4 family.</text>
</comment>
<dbReference type="PANTHER" id="PTHR33048:SF47">
    <property type="entry name" value="INTEGRAL MEMBRANE PROTEIN-RELATED"/>
    <property type="match status" value="1"/>
</dbReference>
<evidence type="ECO:0000313" key="19">
    <source>
        <dbReference type="EMBL" id="KAF6807387.1"/>
    </source>
</evidence>
<evidence type="ECO:0000256" key="6">
    <source>
        <dbReference type="ARBA" id="ARBA00022622"/>
    </source>
</evidence>
<reference evidence="19 20" key="1">
    <citation type="journal article" date="2020" name="Phytopathology">
        <title>Genome Sequence Resources of Colletotrichum truncatum, C. plurivorum, C. musicola, and C. sojae: Four Species Pathogenic to Soybean (Glycine max).</title>
        <authorList>
            <person name="Rogerio F."/>
            <person name="Boufleur T.R."/>
            <person name="Ciampi-Guillardi M."/>
            <person name="Sukno S.A."/>
            <person name="Thon M.R."/>
            <person name="Massola Junior N.S."/>
            <person name="Baroncelli R."/>
        </authorList>
    </citation>
    <scope>NUCLEOTIDE SEQUENCE [LARGE SCALE GENOMIC DNA]</scope>
    <source>
        <strain evidence="19 20">LFN0009</strain>
    </source>
</reference>
<evidence type="ECO:0000313" key="20">
    <source>
        <dbReference type="Proteomes" id="UP000652219"/>
    </source>
</evidence>
<evidence type="ECO:0000259" key="18">
    <source>
        <dbReference type="PROSITE" id="PS52012"/>
    </source>
</evidence>
<dbReference type="PROSITE" id="PS52012">
    <property type="entry name" value="CFEM"/>
    <property type="match status" value="1"/>
</dbReference>
<evidence type="ECO:0000256" key="8">
    <source>
        <dbReference type="ARBA" id="ARBA00022729"/>
    </source>
</evidence>
<feature type="disulfide bond" evidence="14">
    <location>
        <begin position="66"/>
        <end position="99"/>
    </location>
</feature>
<evidence type="ECO:0000256" key="17">
    <source>
        <dbReference type="SAM" id="SignalP"/>
    </source>
</evidence>
<evidence type="ECO:0000256" key="7">
    <source>
        <dbReference type="ARBA" id="ARBA00022692"/>
    </source>
</evidence>
<feature type="signal peptide" evidence="17">
    <location>
        <begin position="1"/>
        <end position="21"/>
    </location>
</feature>
<dbReference type="Pfam" id="PF05730">
    <property type="entry name" value="CFEM"/>
    <property type="match status" value="1"/>
</dbReference>
<keyword evidence="20" id="KW-1185">Reference proteome</keyword>
<keyword evidence="8 17" id="KW-0732">Signal</keyword>